<feature type="non-terminal residue" evidence="1">
    <location>
        <position position="243"/>
    </location>
</feature>
<dbReference type="EMBL" id="UINC01106467">
    <property type="protein sequence ID" value="SVC71153.1"/>
    <property type="molecule type" value="Genomic_DNA"/>
</dbReference>
<gene>
    <name evidence="1" type="ORF">METZ01_LOCUS324007</name>
</gene>
<reference evidence="1" key="1">
    <citation type="submission" date="2018-05" db="EMBL/GenBank/DDBJ databases">
        <authorList>
            <person name="Lanie J.A."/>
            <person name="Ng W.-L."/>
            <person name="Kazmierczak K.M."/>
            <person name="Andrzejewski T.M."/>
            <person name="Davidsen T.M."/>
            <person name="Wayne K.J."/>
            <person name="Tettelin H."/>
            <person name="Glass J.I."/>
            <person name="Rusch D."/>
            <person name="Podicherti R."/>
            <person name="Tsui H.-C.T."/>
            <person name="Winkler M.E."/>
        </authorList>
    </citation>
    <scope>NUCLEOTIDE SEQUENCE</scope>
</reference>
<evidence type="ECO:0000313" key="1">
    <source>
        <dbReference type="EMBL" id="SVC71153.1"/>
    </source>
</evidence>
<organism evidence="1">
    <name type="scientific">marine metagenome</name>
    <dbReference type="NCBI Taxonomy" id="408172"/>
    <lineage>
        <taxon>unclassified sequences</taxon>
        <taxon>metagenomes</taxon>
        <taxon>ecological metagenomes</taxon>
    </lineage>
</organism>
<accession>A0A382PCN9</accession>
<name>A0A382PCN9_9ZZZZ</name>
<dbReference type="AlphaFoldDB" id="A0A382PCN9"/>
<proteinExistence type="predicted"/>
<protein>
    <submittedName>
        <fullName evidence="1">Uncharacterized protein</fullName>
    </submittedName>
</protein>
<sequence length="243" mass="27451">MRLLGTFLALAAGLVFAQAQPANREALWKQVAAAEKKGLPKTAAAKLQLIYDSALRDGRHAEAIKALAKRITHEGAVQGNKPEEKITRLRAELEKTPDEAKPLLQTILGHWYWQYFRANRYRFLQRTATAQPLGEDFTTWDLPRLYREIDLHFTNALADGRLKTIPTTDFADLLTKPTLPEKYRPTLYDFIAHEALDFYTSGEFGASKPEDAFEVQVGDPLLGPLDKFLAWQPQTTDTESPKI</sequence>